<dbReference type="SUPFAM" id="SSF48726">
    <property type="entry name" value="Immunoglobulin"/>
    <property type="match status" value="4"/>
</dbReference>
<feature type="transmembrane region" description="Helical" evidence="7">
    <location>
        <begin position="494"/>
        <end position="519"/>
    </location>
</feature>
<feature type="region of interest" description="Disordered" evidence="6">
    <location>
        <begin position="674"/>
        <end position="697"/>
    </location>
</feature>
<dbReference type="SMART" id="SM00060">
    <property type="entry name" value="FN3"/>
    <property type="match status" value="1"/>
</dbReference>
<evidence type="ECO:0000256" key="3">
    <source>
        <dbReference type="ARBA" id="ARBA00023157"/>
    </source>
</evidence>
<dbReference type="PANTHER" id="PTHR11640:SF31">
    <property type="entry name" value="IRREGULAR CHIASM C-ROUGHEST PROTEIN-RELATED"/>
    <property type="match status" value="1"/>
</dbReference>
<protein>
    <submittedName>
        <fullName evidence="10">NPHN-like protein</fullName>
    </submittedName>
</protein>
<keyword evidence="7" id="KW-1133">Transmembrane helix</keyword>
<evidence type="ECO:0000313" key="11">
    <source>
        <dbReference type="Proteomes" id="UP001164746"/>
    </source>
</evidence>
<sequence length="697" mass="77418">MVLSKYNIMESANLKLFCNSESNPSSSFSWTGSNILQTGSVLHRSNISRSEKGHLSCTARNTMTHMDQLVEGLSSANITLNILYSPRLHQLSRLNALEGENITLKCEYEPGNPTETTVLIARLHDRITWTDGTHFIPSLKRTDAGMYNCTVRNIMQPTGQLNEIVGEDTGIFQVNVWYKTSVSKFGLTSHPDANNVTVDENATLNFFCEVDSNPNSTIVFGRSDRLLNNTTLKKNDGFLHLAFDVQQAGCLDTASYYCFGYNNYTEIETAPRKQMDVYVRCSPRASGGQWESNITGAAGGNATFSFDVVAYPVPNKDGYVWHKWNGTTYSQLYNSDKYTVNNAGVSTTFTINAIEQEDFSTYLLTVSNGIIPDFNKLFNLRSQDVPQCPTDVTISATTSSSAIVEWNSQFNGGLQQTFVILYKAIESSDYLVLTEDEIERQKTHYEVTITGLKDGSTYDVIMFSRNEKGNCKQNNSLQFDTELLVDDPPLSNTALIGGLAGGISAVCVAFFVVVVVLFLRKRMSYKKGESRQALTKGQKLRTLNAVEEDADDLPDEVENPMYESSQPAAMKQDSPDVLYALPKKNDGDIYAVVDKANKRPTKSQGTKKQKNDAHDNAGFDIYENNQSPQHPAKKNVNHDGLVYADIVFANPPKGQKRLVIHGIDDMTVYADVDLTKKVDPFPDSDEEDGGKKKPNTK</sequence>
<proteinExistence type="predicted"/>
<dbReference type="EMBL" id="CP111016">
    <property type="protein sequence ID" value="WAR05853.1"/>
    <property type="molecule type" value="Genomic_DNA"/>
</dbReference>
<dbReference type="InterPro" id="IPR036116">
    <property type="entry name" value="FN3_sf"/>
</dbReference>
<evidence type="ECO:0000256" key="4">
    <source>
        <dbReference type="ARBA" id="ARBA00023180"/>
    </source>
</evidence>
<feature type="domain" description="Ig-like" evidence="8">
    <location>
        <begin position="1"/>
        <end position="79"/>
    </location>
</feature>
<reference evidence="10" key="1">
    <citation type="submission" date="2022-11" db="EMBL/GenBank/DDBJ databases">
        <title>Centuries of genome instability and evolution in soft-shell clam transmissible cancer (bioRxiv).</title>
        <authorList>
            <person name="Hart S.F.M."/>
            <person name="Yonemitsu M.A."/>
            <person name="Giersch R.M."/>
            <person name="Beal B.F."/>
            <person name="Arriagada G."/>
            <person name="Davis B.W."/>
            <person name="Ostrander E.A."/>
            <person name="Goff S.P."/>
            <person name="Metzger M.J."/>
        </authorList>
    </citation>
    <scope>NUCLEOTIDE SEQUENCE</scope>
    <source>
        <strain evidence="10">MELC-2E11</strain>
        <tissue evidence="10">Siphon/mantle</tissue>
    </source>
</reference>
<keyword evidence="5" id="KW-0393">Immunoglobulin domain</keyword>
<dbReference type="InterPro" id="IPR003599">
    <property type="entry name" value="Ig_sub"/>
</dbReference>
<dbReference type="InterPro" id="IPR007110">
    <property type="entry name" value="Ig-like_dom"/>
</dbReference>
<dbReference type="InterPro" id="IPR013783">
    <property type="entry name" value="Ig-like_fold"/>
</dbReference>
<dbReference type="SMART" id="SM00409">
    <property type="entry name" value="IG"/>
    <property type="match status" value="4"/>
</dbReference>
<keyword evidence="2 7" id="KW-0472">Membrane</keyword>
<feature type="domain" description="Fibronectin type-III" evidence="9">
    <location>
        <begin position="388"/>
        <end position="484"/>
    </location>
</feature>
<feature type="region of interest" description="Disordered" evidence="6">
    <location>
        <begin position="595"/>
        <end position="634"/>
    </location>
</feature>
<organism evidence="10 11">
    <name type="scientific">Mya arenaria</name>
    <name type="common">Soft-shell clam</name>
    <dbReference type="NCBI Taxonomy" id="6604"/>
    <lineage>
        <taxon>Eukaryota</taxon>
        <taxon>Metazoa</taxon>
        <taxon>Spiralia</taxon>
        <taxon>Lophotrochozoa</taxon>
        <taxon>Mollusca</taxon>
        <taxon>Bivalvia</taxon>
        <taxon>Autobranchia</taxon>
        <taxon>Heteroconchia</taxon>
        <taxon>Euheterodonta</taxon>
        <taxon>Imparidentia</taxon>
        <taxon>Neoheterodontei</taxon>
        <taxon>Myida</taxon>
        <taxon>Myoidea</taxon>
        <taxon>Myidae</taxon>
        <taxon>Mya</taxon>
    </lineage>
</organism>
<dbReference type="Gene3D" id="2.60.40.10">
    <property type="entry name" value="Immunoglobulins"/>
    <property type="match status" value="5"/>
</dbReference>
<keyword evidence="4" id="KW-0325">Glycoprotein</keyword>
<evidence type="ECO:0000259" key="8">
    <source>
        <dbReference type="PROSITE" id="PS50835"/>
    </source>
</evidence>
<name>A0ABY7E722_MYAAR</name>
<evidence type="ECO:0000256" key="7">
    <source>
        <dbReference type="SAM" id="Phobius"/>
    </source>
</evidence>
<keyword evidence="3" id="KW-1015">Disulfide bond</keyword>
<feature type="compositionally biased region" description="Basic residues" evidence="6">
    <location>
        <begin position="598"/>
        <end position="608"/>
    </location>
</feature>
<dbReference type="SUPFAM" id="SSF49265">
    <property type="entry name" value="Fibronectin type III"/>
    <property type="match status" value="1"/>
</dbReference>
<dbReference type="InterPro" id="IPR036179">
    <property type="entry name" value="Ig-like_dom_sf"/>
</dbReference>
<dbReference type="PROSITE" id="PS50853">
    <property type="entry name" value="FN3"/>
    <property type="match status" value="1"/>
</dbReference>
<dbReference type="PANTHER" id="PTHR11640">
    <property type="entry name" value="NEPHRIN"/>
    <property type="match status" value="1"/>
</dbReference>
<evidence type="ECO:0000313" key="10">
    <source>
        <dbReference type="EMBL" id="WAR05853.1"/>
    </source>
</evidence>
<evidence type="ECO:0000256" key="2">
    <source>
        <dbReference type="ARBA" id="ARBA00023136"/>
    </source>
</evidence>
<evidence type="ECO:0000259" key="9">
    <source>
        <dbReference type="PROSITE" id="PS50853"/>
    </source>
</evidence>
<dbReference type="InterPro" id="IPR003961">
    <property type="entry name" value="FN3_dom"/>
</dbReference>
<dbReference type="Pfam" id="PF00041">
    <property type="entry name" value="fn3"/>
    <property type="match status" value="1"/>
</dbReference>
<accession>A0ABY7E722</accession>
<keyword evidence="11" id="KW-1185">Reference proteome</keyword>
<dbReference type="CDD" id="cd00063">
    <property type="entry name" value="FN3"/>
    <property type="match status" value="1"/>
</dbReference>
<evidence type="ECO:0000256" key="1">
    <source>
        <dbReference type="ARBA" id="ARBA00004479"/>
    </source>
</evidence>
<gene>
    <name evidence="10" type="ORF">MAR_021222</name>
</gene>
<evidence type="ECO:0000256" key="6">
    <source>
        <dbReference type="SAM" id="MobiDB-lite"/>
    </source>
</evidence>
<keyword evidence="7" id="KW-0812">Transmembrane</keyword>
<comment type="subcellular location">
    <subcellularLocation>
        <location evidence="1">Membrane</location>
        <topology evidence="1">Single-pass type I membrane protein</topology>
    </subcellularLocation>
</comment>
<dbReference type="Proteomes" id="UP001164746">
    <property type="component" value="Chromosome 5"/>
</dbReference>
<evidence type="ECO:0000256" key="5">
    <source>
        <dbReference type="ARBA" id="ARBA00023319"/>
    </source>
</evidence>
<feature type="domain" description="Ig-like" evidence="8">
    <location>
        <begin position="86"/>
        <end position="162"/>
    </location>
</feature>
<dbReference type="PROSITE" id="PS50835">
    <property type="entry name" value="IG_LIKE"/>
    <property type="match status" value="2"/>
</dbReference>
<dbReference type="InterPro" id="IPR051275">
    <property type="entry name" value="Cell_adhesion_signaling"/>
</dbReference>